<dbReference type="EMBL" id="OBEG01000005">
    <property type="protein sequence ID" value="SNY87890.1"/>
    <property type="molecule type" value="Genomic_DNA"/>
</dbReference>
<feature type="transmembrane region" description="Helical" evidence="4">
    <location>
        <begin position="6"/>
        <end position="23"/>
    </location>
</feature>
<keyword evidence="2" id="KW-0442">Lipid degradation</keyword>
<proteinExistence type="predicted"/>
<keyword evidence="6" id="KW-1185">Reference proteome</keyword>
<dbReference type="PANTHER" id="PTHR10272">
    <property type="entry name" value="PLATELET-ACTIVATING FACTOR ACETYLHYDROLASE"/>
    <property type="match status" value="1"/>
</dbReference>
<organism evidence="5 6">
    <name type="scientific">Nocardia amikacinitolerans</name>
    <dbReference type="NCBI Taxonomy" id="756689"/>
    <lineage>
        <taxon>Bacteria</taxon>
        <taxon>Bacillati</taxon>
        <taxon>Actinomycetota</taxon>
        <taxon>Actinomycetes</taxon>
        <taxon>Mycobacteriales</taxon>
        <taxon>Nocardiaceae</taxon>
        <taxon>Nocardia</taxon>
    </lineage>
</organism>
<evidence type="ECO:0000256" key="2">
    <source>
        <dbReference type="ARBA" id="ARBA00022963"/>
    </source>
</evidence>
<keyword evidence="1 5" id="KW-0378">Hydrolase</keyword>
<dbReference type="RefSeq" id="WP_097246866.1">
    <property type="nucleotide sequence ID" value="NZ_JAMTCW010000003.1"/>
</dbReference>
<dbReference type="AlphaFoldDB" id="A0A285LSJ4"/>
<dbReference type="GO" id="GO:0003847">
    <property type="term" value="F:1-alkyl-2-acetylglycerophosphocholine esterase activity"/>
    <property type="evidence" value="ECO:0007669"/>
    <property type="project" value="TreeGrafter"/>
</dbReference>
<dbReference type="Proteomes" id="UP000219565">
    <property type="component" value="Unassembled WGS sequence"/>
</dbReference>
<name>A0A285LSJ4_9NOCA</name>
<evidence type="ECO:0000313" key="6">
    <source>
        <dbReference type="Proteomes" id="UP000219565"/>
    </source>
</evidence>
<gene>
    <name evidence="5" type="ORF">SAMN04244553_4849</name>
</gene>
<keyword evidence="3" id="KW-0443">Lipid metabolism</keyword>
<dbReference type="GO" id="GO:0016042">
    <property type="term" value="P:lipid catabolic process"/>
    <property type="evidence" value="ECO:0007669"/>
    <property type="project" value="UniProtKB-KW"/>
</dbReference>
<evidence type="ECO:0000256" key="3">
    <source>
        <dbReference type="ARBA" id="ARBA00023098"/>
    </source>
</evidence>
<sequence>MSLIDALIAIVAIGCAVAVLCTSRIGRAPAFAVLGALAIGAAIQWLLEGFYWQFVPTYLLVGATAWFVAARPSGRGGRIAARTGIGLLVVAAAFAWVPVPVPTLPAPSGPYPVGTETFRWVDPDRPETATDDPVDRRNVIAQAWYPAAEPTGNGSQYLDGLGRLPRRVSLIPSFLMRGYDRIDTHGDHRASLGRDRDRWPVVLFSPGYGAPRAFYTGLVTELASRGFVVLAVDHPYEADVTELADGRIATPLQDFPVDEAEGERVMIEQQALRAADLRFVIDQLDRPGALGPRLSGHLDTEHIAAIGHSFGGAAAAAAAADDERIRAAANVDGTLYGDLPERPLRQPFLLVQSEYAETDHSPKFLDRNAALLGGLRSGGFRFEIGDANHYSFTDVPLFLSGPGRFALAQMIGGSRGPVATQRATVDILVAFLSGPLGGPSEEVAAAAAAHRDIRGGPVGR</sequence>
<feature type="transmembrane region" description="Helical" evidence="4">
    <location>
        <begin position="79"/>
        <end position="99"/>
    </location>
</feature>
<evidence type="ECO:0000256" key="4">
    <source>
        <dbReference type="SAM" id="Phobius"/>
    </source>
</evidence>
<protein>
    <submittedName>
        <fullName evidence="5">Alpha/beta hydrolase family protein</fullName>
    </submittedName>
</protein>
<evidence type="ECO:0000256" key="1">
    <source>
        <dbReference type="ARBA" id="ARBA00022801"/>
    </source>
</evidence>
<feature type="transmembrane region" description="Helical" evidence="4">
    <location>
        <begin position="30"/>
        <end position="47"/>
    </location>
</feature>
<dbReference type="InterPro" id="IPR029058">
    <property type="entry name" value="AB_hydrolase_fold"/>
</dbReference>
<evidence type="ECO:0000313" key="5">
    <source>
        <dbReference type="EMBL" id="SNY87890.1"/>
    </source>
</evidence>
<dbReference type="OrthoDB" id="569821at2"/>
<feature type="transmembrane region" description="Helical" evidence="4">
    <location>
        <begin position="53"/>
        <end position="70"/>
    </location>
</feature>
<dbReference type="PANTHER" id="PTHR10272:SF0">
    <property type="entry name" value="PLATELET-ACTIVATING FACTOR ACETYLHYDROLASE"/>
    <property type="match status" value="1"/>
</dbReference>
<dbReference type="STRING" id="1379680.GCA_001612615_03006"/>
<keyword evidence="4" id="KW-0472">Membrane</keyword>
<keyword evidence="4" id="KW-0812">Transmembrane</keyword>
<accession>A0A285LSJ4</accession>
<dbReference type="Pfam" id="PF03403">
    <property type="entry name" value="PAF-AH_p_II"/>
    <property type="match status" value="2"/>
</dbReference>
<dbReference type="SUPFAM" id="SSF53474">
    <property type="entry name" value="alpha/beta-Hydrolases"/>
    <property type="match status" value="1"/>
</dbReference>
<reference evidence="5 6" key="1">
    <citation type="submission" date="2017-09" db="EMBL/GenBank/DDBJ databases">
        <authorList>
            <person name="Ehlers B."/>
            <person name="Leendertz F.H."/>
        </authorList>
    </citation>
    <scope>NUCLEOTIDE SEQUENCE [LARGE SCALE GENOMIC DNA]</scope>
    <source>
        <strain evidence="5 6">DSM 45537</strain>
    </source>
</reference>
<dbReference type="Gene3D" id="3.40.50.1820">
    <property type="entry name" value="alpha/beta hydrolase"/>
    <property type="match status" value="1"/>
</dbReference>
<keyword evidence="4" id="KW-1133">Transmembrane helix</keyword>